<dbReference type="AlphaFoldDB" id="A0A086J3Y6"/>
<feature type="compositionally biased region" description="Basic and acidic residues" evidence="1">
    <location>
        <begin position="113"/>
        <end position="131"/>
    </location>
</feature>
<evidence type="ECO:0000256" key="1">
    <source>
        <dbReference type="SAM" id="MobiDB-lite"/>
    </source>
</evidence>
<feature type="region of interest" description="Disordered" evidence="1">
    <location>
        <begin position="1"/>
        <end position="28"/>
    </location>
</feature>
<evidence type="ECO:0000313" key="2">
    <source>
        <dbReference type="EMBL" id="KFG26854.1"/>
    </source>
</evidence>
<comment type="caution">
    <text evidence="2">The sequence shown here is derived from an EMBL/GenBank/DDBJ whole genome shotgun (WGS) entry which is preliminary data.</text>
</comment>
<keyword evidence="3" id="KW-1185">Reference proteome</keyword>
<dbReference type="Proteomes" id="UP000054524">
    <property type="component" value="Unassembled WGS sequence"/>
</dbReference>
<feature type="compositionally biased region" description="Basic and acidic residues" evidence="1">
    <location>
        <begin position="1"/>
        <end position="12"/>
    </location>
</feature>
<proteinExistence type="predicted"/>
<feature type="region of interest" description="Disordered" evidence="1">
    <location>
        <begin position="42"/>
        <end position="80"/>
    </location>
</feature>
<dbReference type="RefSeq" id="XP_052905409.1">
    <property type="nucleotide sequence ID" value="XM_053048649.1"/>
</dbReference>
<gene>
    <name evidence="2" type="ORF">NESG_01010</name>
</gene>
<dbReference type="GeneID" id="77675983"/>
<dbReference type="EMBL" id="AKIJ01000002">
    <property type="protein sequence ID" value="KFG26854.1"/>
    <property type="molecule type" value="Genomic_DNA"/>
</dbReference>
<feature type="compositionally biased region" description="Basic and acidic residues" evidence="1">
    <location>
        <begin position="189"/>
        <end position="215"/>
    </location>
</feature>
<feature type="region of interest" description="Disordered" evidence="1">
    <location>
        <begin position="113"/>
        <end position="162"/>
    </location>
</feature>
<evidence type="ECO:0000313" key="3">
    <source>
        <dbReference type="Proteomes" id="UP000054524"/>
    </source>
</evidence>
<feature type="region of interest" description="Disordered" evidence="1">
    <location>
        <begin position="178"/>
        <end position="215"/>
    </location>
</feature>
<reference evidence="2 3" key="1">
    <citation type="journal article" date="2014" name="Genome Announc.">
        <title>Genome Sequence of the Microsporidian Species Nematocida sp1 Strain ERTm6 (ATCC PRA-372).</title>
        <authorList>
            <person name="Bakowski M.A."/>
            <person name="Priest M."/>
            <person name="Young S."/>
            <person name="Cuomo C.A."/>
            <person name="Troemel E.R."/>
        </authorList>
    </citation>
    <scope>NUCLEOTIDE SEQUENCE [LARGE SCALE GENOMIC DNA]</scope>
    <source>
        <strain evidence="2 3">ERTm6</strain>
    </source>
</reference>
<feature type="compositionally biased region" description="Acidic residues" evidence="1">
    <location>
        <begin position="132"/>
        <end position="142"/>
    </location>
</feature>
<sequence>MLKEEKEHKKEEEKEDSSTSSNNEVDHDDLFDIIKKANKGLAGSVRTSKDTTKTLTKQGHSLKKSLHKKKNIRKSIGKDEKAVQNINAEGHVVVVKSSFFDKVKGFFSGKTWHEEAVNQSAEKEEKKAEKYSDEEENDEFSSEESRVAEDLESTGSDVSDELEKTLAGLQSLRRSVHFQTQKIKSQRHAAKEMQILDKDTTERAKQLEEEAKHIK</sequence>
<protein>
    <submittedName>
        <fullName evidence="2">Uncharacterized protein</fullName>
    </submittedName>
</protein>
<accession>A0A086J3Y6</accession>
<feature type="compositionally biased region" description="Basic residues" evidence="1">
    <location>
        <begin position="60"/>
        <end position="75"/>
    </location>
</feature>
<dbReference type="HOGENOM" id="CLU_1190187_0_0_1"/>
<organism evidence="2 3">
    <name type="scientific">Nematocida ausubeli (strain ATCC PRA-371 / ERTm2)</name>
    <name type="common">Nematode killer fungus</name>
    <dbReference type="NCBI Taxonomy" id="1913371"/>
    <lineage>
        <taxon>Eukaryota</taxon>
        <taxon>Fungi</taxon>
        <taxon>Fungi incertae sedis</taxon>
        <taxon>Microsporidia</taxon>
        <taxon>Nematocida</taxon>
    </lineage>
</organism>
<dbReference type="InterPro" id="IPR031547">
    <property type="entry name" value="DUF5089"/>
</dbReference>
<dbReference type="Pfam" id="PF17002">
    <property type="entry name" value="DUF5089"/>
    <property type="match status" value="1"/>
</dbReference>
<name>A0A086J3Y6_NEMA1</name>